<dbReference type="InterPro" id="IPR011989">
    <property type="entry name" value="ARM-like"/>
</dbReference>
<evidence type="ECO:0000313" key="1">
    <source>
        <dbReference type="EMBL" id="GGD38534.1"/>
    </source>
</evidence>
<evidence type="ECO:0008006" key="3">
    <source>
        <dbReference type="Google" id="ProtNLM"/>
    </source>
</evidence>
<dbReference type="Gene3D" id="1.25.10.10">
    <property type="entry name" value="Leucine-rich Repeat Variant"/>
    <property type="match status" value="1"/>
</dbReference>
<reference evidence="1" key="2">
    <citation type="submission" date="2020-09" db="EMBL/GenBank/DDBJ databases">
        <authorList>
            <person name="Sun Q."/>
            <person name="Zhou Y."/>
        </authorList>
    </citation>
    <scope>NUCLEOTIDE SEQUENCE</scope>
    <source>
        <strain evidence="1">CGMCC 1.15152</strain>
    </source>
</reference>
<gene>
    <name evidence="1" type="ORF">GCM10010915_19200</name>
</gene>
<reference evidence="1" key="1">
    <citation type="journal article" date="2014" name="Int. J. Syst. Evol. Microbiol.">
        <title>Complete genome sequence of Corynebacterium casei LMG S-19264T (=DSM 44701T), isolated from a smear-ripened cheese.</title>
        <authorList>
            <consortium name="US DOE Joint Genome Institute (JGI-PGF)"/>
            <person name="Walter F."/>
            <person name="Albersmeier A."/>
            <person name="Kalinowski J."/>
            <person name="Ruckert C."/>
        </authorList>
    </citation>
    <scope>NUCLEOTIDE SEQUENCE</scope>
    <source>
        <strain evidence="1">CGMCC 1.15152</strain>
    </source>
</reference>
<dbReference type="InterPro" id="IPR016024">
    <property type="entry name" value="ARM-type_fold"/>
</dbReference>
<dbReference type="EMBL" id="BMHO01000001">
    <property type="protein sequence ID" value="GGD38534.1"/>
    <property type="molecule type" value="Genomic_DNA"/>
</dbReference>
<dbReference type="RefSeq" id="WP_188712028.1">
    <property type="nucleotide sequence ID" value="NZ_BMHO01000001.1"/>
</dbReference>
<name>A0A917DIG5_9MICO</name>
<keyword evidence="2" id="KW-1185">Reference proteome</keyword>
<dbReference type="SUPFAM" id="SSF48371">
    <property type="entry name" value="ARM repeat"/>
    <property type="match status" value="1"/>
</dbReference>
<evidence type="ECO:0000313" key="2">
    <source>
        <dbReference type="Proteomes" id="UP000633205"/>
    </source>
</evidence>
<protein>
    <recommendedName>
        <fullName evidence="3">HEAT repeat domain-containing protein</fullName>
    </recommendedName>
</protein>
<organism evidence="1 2">
    <name type="scientific">Microbacterium faecale</name>
    <dbReference type="NCBI Taxonomy" id="1804630"/>
    <lineage>
        <taxon>Bacteria</taxon>
        <taxon>Bacillati</taxon>
        <taxon>Actinomycetota</taxon>
        <taxon>Actinomycetes</taxon>
        <taxon>Micrococcales</taxon>
        <taxon>Microbacteriaceae</taxon>
        <taxon>Microbacterium</taxon>
    </lineage>
</organism>
<comment type="caution">
    <text evidence="1">The sequence shown here is derived from an EMBL/GenBank/DDBJ whole genome shotgun (WGS) entry which is preliminary data.</text>
</comment>
<proteinExistence type="predicted"/>
<sequence length="140" mass="15956">MYPVPDRRLTPEENVRGAVEIFGRELVVEWCEALVRGDAPDDDSRYPDIAWLKGHIGWPDHWSRVWGARGLMHIGPPAHPEIVIDALTDDAWRVREMALKVVTRYDLDDPHGRVAKLLEDPVERVRLQAKRALGVPPSAR</sequence>
<accession>A0A917DIG5</accession>
<dbReference type="AlphaFoldDB" id="A0A917DIG5"/>
<dbReference type="Proteomes" id="UP000633205">
    <property type="component" value="Unassembled WGS sequence"/>
</dbReference>